<feature type="domain" description="Gamma-glutamylcyclotransferase AIG2-like" evidence="1">
    <location>
        <begin position="6"/>
        <end position="130"/>
    </location>
</feature>
<dbReference type="AlphaFoldDB" id="A0A1J5TMZ2"/>
<organism evidence="2 3">
    <name type="scientific">Marine Group III euryarchaeote CG-Epi2</name>
    <dbReference type="NCBI Taxonomy" id="1888996"/>
    <lineage>
        <taxon>Archaea</taxon>
        <taxon>Methanobacteriati</taxon>
        <taxon>Thermoplasmatota</taxon>
        <taxon>Thermoplasmata</taxon>
        <taxon>Candidatus Thermoprofundales</taxon>
    </lineage>
</organism>
<protein>
    <recommendedName>
        <fullName evidence="1">Gamma-glutamylcyclotransferase AIG2-like domain-containing protein</fullName>
    </recommendedName>
</protein>
<sequence length="155" mass="18320">MEQLPFFVYGTLIPDQPNYYLWKDSITDTKNGIIKNHQLFDMGHYPMIIQSEGNNVHGMLMYIKDEDYEKITKIIDNLEGYNPEKHGMSAYNREIRDIELENCKLEKAWIYIGSEKYIKKENTVKDGNWVNHISKKEGNEGWWKKTDTVTGLHEK</sequence>
<dbReference type="EMBL" id="MIYZ01000018">
    <property type="protein sequence ID" value="OIR22311.1"/>
    <property type="molecule type" value="Genomic_DNA"/>
</dbReference>
<dbReference type="InterPro" id="IPR009288">
    <property type="entry name" value="AIG2-like_dom"/>
</dbReference>
<dbReference type="InterPro" id="IPR013024">
    <property type="entry name" value="GGCT-like"/>
</dbReference>
<accession>A0A1J5TMZ2</accession>
<name>A0A1J5TMZ2_9ARCH</name>
<reference evidence="2 3" key="1">
    <citation type="submission" date="2016-08" db="EMBL/GenBank/DDBJ databases">
        <title>New Insights into Marine Group III Euryarchaeota, from dark to light.</title>
        <authorList>
            <person name="Haro-Moreno J.M."/>
            <person name="Rodriguez-Valera F."/>
            <person name="Lopez-Garcia P."/>
            <person name="Moreira D."/>
            <person name="Martin-Cuadrado A.B."/>
        </authorList>
    </citation>
    <scope>NUCLEOTIDE SEQUENCE [LARGE SCALE GENOMIC DNA]</scope>
    <source>
        <strain evidence="2">CG-Epi2</strain>
    </source>
</reference>
<dbReference type="InterPro" id="IPR036568">
    <property type="entry name" value="GGCT-like_sf"/>
</dbReference>
<proteinExistence type="predicted"/>
<dbReference type="Proteomes" id="UP000183615">
    <property type="component" value="Unassembled WGS sequence"/>
</dbReference>
<dbReference type="CDD" id="cd06661">
    <property type="entry name" value="GGCT_like"/>
    <property type="match status" value="1"/>
</dbReference>
<dbReference type="SUPFAM" id="SSF110857">
    <property type="entry name" value="Gamma-glutamyl cyclotransferase-like"/>
    <property type="match status" value="1"/>
</dbReference>
<evidence type="ECO:0000313" key="2">
    <source>
        <dbReference type="EMBL" id="OIR22311.1"/>
    </source>
</evidence>
<dbReference type="Gene3D" id="3.10.490.10">
    <property type="entry name" value="Gamma-glutamyl cyclotransferase-like"/>
    <property type="match status" value="1"/>
</dbReference>
<evidence type="ECO:0000313" key="3">
    <source>
        <dbReference type="Proteomes" id="UP000183615"/>
    </source>
</evidence>
<gene>
    <name evidence="2" type="ORF">BET99_04770</name>
</gene>
<comment type="caution">
    <text evidence="2">The sequence shown here is derived from an EMBL/GenBank/DDBJ whole genome shotgun (WGS) entry which is preliminary data.</text>
</comment>
<evidence type="ECO:0000259" key="1">
    <source>
        <dbReference type="Pfam" id="PF06094"/>
    </source>
</evidence>
<dbReference type="Pfam" id="PF06094">
    <property type="entry name" value="GGACT"/>
    <property type="match status" value="1"/>
</dbReference>